<evidence type="ECO:0000256" key="2">
    <source>
        <dbReference type="SAM" id="SignalP"/>
    </source>
</evidence>
<evidence type="ECO:0000313" key="3">
    <source>
        <dbReference type="EMBL" id="CAD9982718.1"/>
    </source>
</evidence>
<gene>
    <name evidence="3" type="ORF">APAL1065_LOCUS20714</name>
</gene>
<organism evidence="3">
    <name type="scientific">Entomoneis paludosa</name>
    <dbReference type="NCBI Taxonomy" id="265537"/>
    <lineage>
        <taxon>Eukaryota</taxon>
        <taxon>Sar</taxon>
        <taxon>Stramenopiles</taxon>
        <taxon>Ochrophyta</taxon>
        <taxon>Bacillariophyta</taxon>
        <taxon>Bacillariophyceae</taxon>
        <taxon>Bacillariophycidae</taxon>
        <taxon>Entomoneidaceae</taxon>
        <taxon>Entomoneis</taxon>
    </lineage>
</organism>
<keyword evidence="1" id="KW-0812">Transmembrane</keyword>
<keyword evidence="1" id="KW-1133">Transmembrane helix</keyword>
<dbReference type="EMBL" id="HBHT01030865">
    <property type="protein sequence ID" value="CAD9982718.1"/>
    <property type="molecule type" value="Transcribed_RNA"/>
</dbReference>
<evidence type="ECO:0008006" key="4">
    <source>
        <dbReference type="Google" id="ProtNLM"/>
    </source>
</evidence>
<dbReference type="AlphaFoldDB" id="A0A7S2YLK0"/>
<feature type="transmembrane region" description="Helical" evidence="1">
    <location>
        <begin position="311"/>
        <end position="334"/>
    </location>
</feature>
<name>A0A7S2YLK0_9STRA</name>
<evidence type="ECO:0000256" key="1">
    <source>
        <dbReference type="SAM" id="Phobius"/>
    </source>
</evidence>
<reference evidence="3" key="1">
    <citation type="submission" date="2021-01" db="EMBL/GenBank/DDBJ databases">
        <authorList>
            <person name="Corre E."/>
            <person name="Pelletier E."/>
            <person name="Niang G."/>
            <person name="Scheremetjew M."/>
            <person name="Finn R."/>
            <person name="Kale V."/>
            <person name="Holt S."/>
            <person name="Cochrane G."/>
            <person name="Meng A."/>
            <person name="Brown T."/>
            <person name="Cohen L."/>
        </authorList>
    </citation>
    <scope>NUCLEOTIDE SEQUENCE</scope>
    <source>
        <strain evidence="3">CCMP125</strain>
    </source>
</reference>
<sequence length="460" mass="51523">MQLFRPILLLVLGGAVNARRCGTSITDECESDHDRRYDPNVPTDLFSNARAWQRVNGLYSGILYRYNAENLNPVALTQYEQFAYPTQVYLNISVSGTRVYRHMFMFRIGADPIATEDLVSGYLRIGQQVQCDSLGFATWEKDGIAANMRSICSTDASETSETFLPDESKAYPIDAYGVKFEEIFHAGSVETPKVTLASTFKCISVRCPMISIIEETFEGTDRVAFEIGDLESINSTAFVDGVNAAPETFVTGETGSVYLPMSASCLNEGRCYTDREICDAGDPSDFCRDNYAVVFTESPYQDESGDIKPGAVAAFVLASLIFAIGLIYTVYLIMRNQQVFRYRYFFATRMIDSMETDKHLDEFTADDVNKEYEHLVELLRGKINQESMYEWLSTGELGYMDWGDFAVLWAQLDRDKSGDAGFLEFCSFLGHSWAELEACKAERVGYSEQGGAVPDNDGDM</sequence>
<feature type="signal peptide" evidence="2">
    <location>
        <begin position="1"/>
        <end position="18"/>
    </location>
</feature>
<keyword evidence="1" id="KW-0472">Membrane</keyword>
<keyword evidence="2" id="KW-0732">Signal</keyword>
<protein>
    <recommendedName>
        <fullName evidence="4">Calmodulin</fullName>
    </recommendedName>
</protein>
<accession>A0A7S2YLK0</accession>
<feature type="chain" id="PRO_5030717094" description="Calmodulin" evidence="2">
    <location>
        <begin position="19"/>
        <end position="460"/>
    </location>
</feature>
<proteinExistence type="predicted"/>